<keyword evidence="1" id="KW-0472">Membrane</keyword>
<dbReference type="GO" id="GO:0005886">
    <property type="term" value="C:plasma membrane"/>
    <property type="evidence" value="ECO:0007669"/>
    <property type="project" value="TreeGrafter"/>
</dbReference>
<reference evidence="2 3" key="1">
    <citation type="submission" date="2013-07" db="EMBL/GenBank/DDBJ databases">
        <title>Comparative Genomic and Metabolomic Analysis of Twelve Strains of Pseudoalteromonas luteoviolacea.</title>
        <authorList>
            <person name="Vynne N.G."/>
            <person name="Mansson M."/>
            <person name="Gram L."/>
        </authorList>
    </citation>
    <scope>NUCLEOTIDE SEQUENCE [LARGE SCALE GENOMIC DNA]</scope>
    <source>
        <strain evidence="2 3">CPMOR-1</strain>
    </source>
</reference>
<feature type="transmembrane region" description="Helical" evidence="1">
    <location>
        <begin position="52"/>
        <end position="75"/>
    </location>
</feature>
<gene>
    <name evidence="2" type="ORF">N473_15890</name>
</gene>
<evidence type="ECO:0000313" key="2">
    <source>
        <dbReference type="EMBL" id="KZN63798.1"/>
    </source>
</evidence>
<evidence type="ECO:0000256" key="1">
    <source>
        <dbReference type="SAM" id="Phobius"/>
    </source>
</evidence>
<dbReference type="PANTHER" id="PTHR34980">
    <property type="entry name" value="INNER MEMBRANE PROTEIN-RELATED-RELATED"/>
    <property type="match status" value="1"/>
</dbReference>
<feature type="transmembrane region" description="Helical" evidence="1">
    <location>
        <begin position="18"/>
        <end position="40"/>
    </location>
</feature>
<dbReference type="Proteomes" id="UP000076486">
    <property type="component" value="Unassembled WGS sequence"/>
</dbReference>
<organism evidence="2 3">
    <name type="scientific">Pseudoalteromonas luteoviolacea CPMOR-1</name>
    <dbReference type="NCBI Taxonomy" id="1365248"/>
    <lineage>
        <taxon>Bacteria</taxon>
        <taxon>Pseudomonadati</taxon>
        <taxon>Pseudomonadota</taxon>
        <taxon>Gammaproteobacteria</taxon>
        <taxon>Alteromonadales</taxon>
        <taxon>Pseudoalteromonadaceae</taxon>
        <taxon>Pseudoalteromonas</taxon>
    </lineage>
</organism>
<protein>
    <submittedName>
        <fullName evidence="2">Uncharacterized protein</fullName>
    </submittedName>
</protein>
<dbReference type="AlphaFoldDB" id="A0A167L4K6"/>
<name>A0A167L4K6_9GAMM</name>
<sequence length="86" mass="9630">MFSLFNVIFSIGLSLFDYILGTALLSFIYAVVVFIPSLAVSVRRLHDTNRSGWWVFIAVIPVIGSIALIIFAAFYHQYSLLKIGTD</sequence>
<keyword evidence="1" id="KW-0812">Transmembrane</keyword>
<accession>A0A167L4K6</accession>
<proteinExistence type="predicted"/>
<comment type="caution">
    <text evidence="2">The sequence shown here is derived from an EMBL/GenBank/DDBJ whole genome shotgun (WGS) entry which is preliminary data.</text>
</comment>
<dbReference type="Pfam" id="PF05656">
    <property type="entry name" value="DUF805"/>
    <property type="match status" value="1"/>
</dbReference>
<evidence type="ECO:0000313" key="3">
    <source>
        <dbReference type="Proteomes" id="UP000076486"/>
    </source>
</evidence>
<dbReference type="PATRIC" id="fig|1365248.3.peg.2090"/>
<dbReference type="PANTHER" id="PTHR34980:SF2">
    <property type="entry name" value="INNER MEMBRANE PROTEIN YHAH-RELATED"/>
    <property type="match status" value="1"/>
</dbReference>
<keyword evidence="1" id="KW-1133">Transmembrane helix</keyword>
<dbReference type="InterPro" id="IPR008523">
    <property type="entry name" value="DUF805"/>
</dbReference>
<dbReference type="EMBL" id="AUYC01000025">
    <property type="protein sequence ID" value="KZN63798.1"/>
    <property type="molecule type" value="Genomic_DNA"/>
</dbReference>